<dbReference type="PANTHER" id="PTHR46663:SF2">
    <property type="entry name" value="GGDEF DOMAIN-CONTAINING PROTEIN"/>
    <property type="match status" value="1"/>
</dbReference>
<dbReference type="OrthoDB" id="9813903at2"/>
<dbReference type="AlphaFoldDB" id="A0A3S9HEM9"/>
<name>A0A3S9HEM9_9BURK</name>
<dbReference type="CDD" id="cd06225">
    <property type="entry name" value="HAMP"/>
    <property type="match status" value="1"/>
</dbReference>
<dbReference type="SUPFAM" id="SSF158472">
    <property type="entry name" value="HAMP domain-like"/>
    <property type="match status" value="1"/>
</dbReference>
<dbReference type="PROSITE" id="PS50885">
    <property type="entry name" value="HAMP"/>
    <property type="match status" value="1"/>
</dbReference>
<proteinExistence type="predicted"/>
<evidence type="ECO:0000256" key="3">
    <source>
        <dbReference type="ARBA" id="ARBA00022692"/>
    </source>
</evidence>
<dbReference type="Pfam" id="PF02743">
    <property type="entry name" value="dCache_1"/>
    <property type="match status" value="1"/>
</dbReference>
<evidence type="ECO:0000313" key="10">
    <source>
        <dbReference type="Proteomes" id="UP000275663"/>
    </source>
</evidence>
<feature type="transmembrane region" description="Helical" evidence="6">
    <location>
        <begin position="350"/>
        <end position="370"/>
    </location>
</feature>
<dbReference type="Gene3D" id="3.30.450.20">
    <property type="entry name" value="PAS domain"/>
    <property type="match status" value="2"/>
</dbReference>
<dbReference type="InterPro" id="IPR052163">
    <property type="entry name" value="DGC-Regulatory_Protein"/>
</dbReference>
<accession>A0A3S9HEM9</accession>
<dbReference type="InterPro" id="IPR043128">
    <property type="entry name" value="Rev_trsase/Diguanyl_cyclase"/>
</dbReference>
<dbReference type="Proteomes" id="UP000275663">
    <property type="component" value="Chromosome"/>
</dbReference>
<keyword evidence="2" id="KW-1003">Cell membrane</keyword>
<organism evidence="9 10">
    <name type="scientific">Undibacterium parvum</name>
    <dbReference type="NCBI Taxonomy" id="401471"/>
    <lineage>
        <taxon>Bacteria</taxon>
        <taxon>Pseudomonadati</taxon>
        <taxon>Pseudomonadota</taxon>
        <taxon>Betaproteobacteria</taxon>
        <taxon>Burkholderiales</taxon>
        <taxon>Oxalobacteraceae</taxon>
        <taxon>Undibacterium</taxon>
    </lineage>
</organism>
<dbReference type="KEGG" id="upv:EJN92_00140"/>
<dbReference type="SUPFAM" id="SSF55073">
    <property type="entry name" value="Nucleotide cyclase"/>
    <property type="match status" value="1"/>
</dbReference>
<dbReference type="PROSITE" id="PS50887">
    <property type="entry name" value="GGDEF"/>
    <property type="match status" value="1"/>
</dbReference>
<evidence type="ECO:0000256" key="4">
    <source>
        <dbReference type="ARBA" id="ARBA00022989"/>
    </source>
</evidence>
<dbReference type="EMBL" id="CP034464">
    <property type="protein sequence ID" value="AZP10578.1"/>
    <property type="molecule type" value="Genomic_DNA"/>
</dbReference>
<sequence length="581" mass="64040">MRNSLQRIFVLLFIVLMLVLAAMMAWVVHSSSESLSDAAAQKILTSLSARIQGEVDRHLSSAQVILNAIAPDPVVSPDHQFFLPLNFPEDLGAIEERLWIATGLFPDINNLAYFAGENGSFVSVKRLVLDARVEVRYRQAGEKTSDVFSMSGPRQRIALLRSDQFDPKQRPWYKTAITQTQPSWSPVYIDFTKKEPLLTLSKAVIVDQKNRQDVRGVVATDLSLKQISSFLQALPIPKGGIAYVMEASDELIASSLNEIAYVRNSDNTIKRQLATEGSSALMHLSARHVRQAMLAQLSLAQPVLQKIDSDLDEVHIAATLLKAGDGLHWVAVLAVPRSALSVEVARISKISLMLGLAVIFGILIAGYLILARSMRDLRKLSEAAQSIGSGLPFKGVEIHRNDEIGVLAQSFQNMEQHLHFDTLTKLLNREAFISQLSFRSRRATDGVGLPFALLFIDLDSFKEINDNYGHEAGDKVLIEIASRLLGSIRKEDAAGRFGGDEFAVYLHGVAEPAILEQICAKLHRSLEAPIALGDDRSGAVGISIGIALYPVDGVAVDELLHVADMRMFEDKKRRKAEREAH</sequence>
<feature type="domain" description="GGDEF" evidence="8">
    <location>
        <begin position="449"/>
        <end position="581"/>
    </location>
</feature>
<dbReference type="NCBIfam" id="TIGR00254">
    <property type="entry name" value="GGDEF"/>
    <property type="match status" value="1"/>
</dbReference>
<dbReference type="CDD" id="cd01949">
    <property type="entry name" value="GGDEF"/>
    <property type="match status" value="1"/>
</dbReference>
<comment type="subcellular location">
    <subcellularLocation>
        <location evidence="1">Cell membrane</location>
        <topology evidence="1">Multi-pass membrane protein</topology>
    </subcellularLocation>
</comment>
<evidence type="ECO:0000256" key="5">
    <source>
        <dbReference type="ARBA" id="ARBA00023136"/>
    </source>
</evidence>
<evidence type="ECO:0000256" key="6">
    <source>
        <dbReference type="SAM" id="Phobius"/>
    </source>
</evidence>
<reference evidence="9 10" key="1">
    <citation type="journal article" date="2011" name="Int. J. Syst. Evol. Microbiol.">
        <title>Description of Undibacterium oligocarboniphilum sp. nov., isolated from purified water, and Undibacterium pigrum strain CCUG 49012 as the type strain of Undibacterium parvum sp. nov., and emended descriptions of the genus Undibacterium and the species Undibacterium pigrum.</title>
        <authorList>
            <person name="Eder W."/>
            <person name="Wanner G."/>
            <person name="Ludwig W."/>
            <person name="Busse H.J."/>
            <person name="Ziemke-Kageler F."/>
            <person name="Lang E."/>
        </authorList>
    </citation>
    <scope>NUCLEOTIDE SEQUENCE [LARGE SCALE GENOMIC DNA]</scope>
    <source>
        <strain evidence="9 10">DSM 23061</strain>
    </source>
</reference>
<keyword evidence="3 6" id="KW-0812">Transmembrane</keyword>
<gene>
    <name evidence="9" type="ORF">EJN92_00140</name>
</gene>
<dbReference type="InterPro" id="IPR033479">
    <property type="entry name" value="dCache_1"/>
</dbReference>
<dbReference type="Pfam" id="PF00990">
    <property type="entry name" value="GGDEF"/>
    <property type="match status" value="1"/>
</dbReference>
<evidence type="ECO:0000259" key="7">
    <source>
        <dbReference type="PROSITE" id="PS50885"/>
    </source>
</evidence>
<dbReference type="SMART" id="SM00304">
    <property type="entry name" value="HAMP"/>
    <property type="match status" value="1"/>
</dbReference>
<dbReference type="InterPro" id="IPR000160">
    <property type="entry name" value="GGDEF_dom"/>
</dbReference>
<dbReference type="Gene3D" id="6.10.340.10">
    <property type="match status" value="1"/>
</dbReference>
<keyword evidence="4 6" id="KW-1133">Transmembrane helix</keyword>
<evidence type="ECO:0000256" key="2">
    <source>
        <dbReference type="ARBA" id="ARBA00022475"/>
    </source>
</evidence>
<dbReference type="RefSeq" id="WP_126125977.1">
    <property type="nucleotide sequence ID" value="NZ_CP034464.1"/>
</dbReference>
<dbReference type="SUPFAM" id="SSF103190">
    <property type="entry name" value="Sensory domain-like"/>
    <property type="match status" value="1"/>
</dbReference>
<dbReference type="InterPro" id="IPR003660">
    <property type="entry name" value="HAMP_dom"/>
</dbReference>
<dbReference type="CDD" id="cd12913">
    <property type="entry name" value="PDC1_MCP_like"/>
    <property type="match status" value="1"/>
</dbReference>
<feature type="domain" description="HAMP" evidence="7">
    <location>
        <begin position="371"/>
        <end position="423"/>
    </location>
</feature>
<evidence type="ECO:0000259" key="8">
    <source>
        <dbReference type="PROSITE" id="PS50887"/>
    </source>
</evidence>
<evidence type="ECO:0000256" key="1">
    <source>
        <dbReference type="ARBA" id="ARBA00004651"/>
    </source>
</evidence>
<evidence type="ECO:0000313" key="9">
    <source>
        <dbReference type="EMBL" id="AZP10578.1"/>
    </source>
</evidence>
<dbReference type="InterPro" id="IPR029151">
    <property type="entry name" value="Sensor-like_sf"/>
</dbReference>
<dbReference type="Gene3D" id="3.30.70.270">
    <property type="match status" value="1"/>
</dbReference>
<dbReference type="Pfam" id="PF00672">
    <property type="entry name" value="HAMP"/>
    <property type="match status" value="1"/>
</dbReference>
<dbReference type="SMART" id="SM00267">
    <property type="entry name" value="GGDEF"/>
    <property type="match status" value="1"/>
</dbReference>
<dbReference type="PANTHER" id="PTHR46663">
    <property type="entry name" value="DIGUANYLATE CYCLASE DGCT-RELATED"/>
    <property type="match status" value="1"/>
</dbReference>
<dbReference type="InterPro" id="IPR029787">
    <property type="entry name" value="Nucleotide_cyclase"/>
</dbReference>
<dbReference type="GO" id="GO:0005886">
    <property type="term" value="C:plasma membrane"/>
    <property type="evidence" value="ECO:0007669"/>
    <property type="project" value="UniProtKB-SubCell"/>
</dbReference>
<dbReference type="GO" id="GO:0007165">
    <property type="term" value="P:signal transduction"/>
    <property type="evidence" value="ECO:0007669"/>
    <property type="project" value="InterPro"/>
</dbReference>
<protein>
    <submittedName>
        <fullName evidence="9">Sensor domain-containing diguanylate cyclase</fullName>
    </submittedName>
</protein>
<keyword evidence="10" id="KW-1185">Reference proteome</keyword>
<keyword evidence="5 6" id="KW-0472">Membrane</keyword>